<dbReference type="PRINTS" id="PR00385">
    <property type="entry name" value="P450"/>
</dbReference>
<dbReference type="GeneID" id="80916084"/>
<sequence length="502" mass="57260">MPAGWSWCFGHLRVLDQKLQQLPSDANIYLAMEDMENHADAEVFLMDLWPVFEPVLMISGPDLAIQASTTYELPKPRDQTNSMRPMIGGASLLTMNEQQWKVWRSLLNPGFSSSHMLSLVPTIVDSVEVFREQLRGHVDKGAPSDTDLNNQRSEHEISHALNTILNWHSFWDPRILLNPLRPVVQWYYGRILKNFIIQELQKRFDEMKLERSKSNAIETKKAKSVVSLALEQYITQNQNKDPHSLNDLHLDNNFAQIASNQISLFIFAGNDTTATSIVYAYHMLASYPHTLSTLRAELNTIFGVDGKIANQLKENPALINQCRYTLAVIKETMRLYPPASSIREGTTSVSLVDRKGTVIPTEGLNATIMHRFVHINPRVWPRPMEFLPERWLVEPGHELHVPTASGAYRPFEHGPRNCIGQTLVMNELRVTLIMTARTFRITPAYEEWDAFKTANEISWTRLARKLGIKKDEPKPPRGERAYQTSRSGAHPAEGYPCRVTLI</sequence>
<proteinExistence type="inferred from homology"/>
<evidence type="ECO:0000313" key="10">
    <source>
        <dbReference type="Proteomes" id="UP001140513"/>
    </source>
</evidence>
<dbReference type="Pfam" id="PF00067">
    <property type="entry name" value="p450"/>
    <property type="match status" value="2"/>
</dbReference>
<feature type="compositionally biased region" description="Basic and acidic residues" evidence="8">
    <location>
        <begin position="468"/>
        <end position="480"/>
    </location>
</feature>
<keyword evidence="10" id="KW-1185">Reference proteome</keyword>
<comment type="caution">
    <text evidence="9">The sequence shown here is derived from an EMBL/GenBank/DDBJ whole genome shotgun (WGS) entry which is preliminary data.</text>
</comment>
<dbReference type="PANTHER" id="PTHR24291">
    <property type="entry name" value="CYTOCHROME P450 FAMILY 4"/>
    <property type="match status" value="1"/>
</dbReference>
<evidence type="ECO:0000256" key="3">
    <source>
        <dbReference type="ARBA" id="ARBA00022723"/>
    </source>
</evidence>
<keyword evidence="6" id="KW-0503">Monooxygenase</keyword>
<dbReference type="GO" id="GO:0016705">
    <property type="term" value="F:oxidoreductase activity, acting on paired donors, with incorporation or reduction of molecular oxygen"/>
    <property type="evidence" value="ECO:0007669"/>
    <property type="project" value="InterPro"/>
</dbReference>
<evidence type="ECO:0000256" key="5">
    <source>
        <dbReference type="ARBA" id="ARBA00023004"/>
    </source>
</evidence>
<evidence type="ECO:0000256" key="4">
    <source>
        <dbReference type="ARBA" id="ARBA00023002"/>
    </source>
</evidence>
<feature type="region of interest" description="Disordered" evidence="8">
    <location>
        <begin position="468"/>
        <end position="495"/>
    </location>
</feature>
<keyword evidence="2 7" id="KW-0349">Heme</keyword>
<accession>A0A9W8XA54</accession>
<comment type="similarity">
    <text evidence="1">Belongs to the cytochrome P450 family.</text>
</comment>
<dbReference type="RefSeq" id="XP_056065262.1">
    <property type="nucleotide sequence ID" value="XM_056221275.1"/>
</dbReference>
<dbReference type="GO" id="GO:0020037">
    <property type="term" value="F:heme binding"/>
    <property type="evidence" value="ECO:0007669"/>
    <property type="project" value="InterPro"/>
</dbReference>
<dbReference type="EMBL" id="JAPEUX010000010">
    <property type="protein sequence ID" value="KAJ4344810.1"/>
    <property type="molecule type" value="Genomic_DNA"/>
</dbReference>
<feature type="binding site" description="axial binding residue" evidence="7">
    <location>
        <position position="418"/>
    </location>
    <ligand>
        <name>heme</name>
        <dbReference type="ChEBI" id="CHEBI:30413"/>
    </ligand>
    <ligandPart>
        <name>Fe</name>
        <dbReference type="ChEBI" id="CHEBI:18248"/>
    </ligandPart>
</feature>
<dbReference type="Gene3D" id="1.10.630.10">
    <property type="entry name" value="Cytochrome P450"/>
    <property type="match status" value="1"/>
</dbReference>
<dbReference type="AlphaFoldDB" id="A0A9W8XA54"/>
<dbReference type="PRINTS" id="PR00463">
    <property type="entry name" value="EP450I"/>
</dbReference>
<evidence type="ECO:0000256" key="7">
    <source>
        <dbReference type="PIRSR" id="PIRSR602401-1"/>
    </source>
</evidence>
<dbReference type="OrthoDB" id="10029320at2759"/>
<dbReference type="InterPro" id="IPR002401">
    <property type="entry name" value="Cyt_P450_E_grp-I"/>
</dbReference>
<organism evidence="9 10">
    <name type="scientific">Didymosphaeria variabile</name>
    <dbReference type="NCBI Taxonomy" id="1932322"/>
    <lineage>
        <taxon>Eukaryota</taxon>
        <taxon>Fungi</taxon>
        <taxon>Dikarya</taxon>
        <taxon>Ascomycota</taxon>
        <taxon>Pezizomycotina</taxon>
        <taxon>Dothideomycetes</taxon>
        <taxon>Pleosporomycetidae</taxon>
        <taxon>Pleosporales</taxon>
        <taxon>Massarineae</taxon>
        <taxon>Didymosphaeriaceae</taxon>
        <taxon>Didymosphaeria</taxon>
    </lineage>
</organism>
<evidence type="ECO:0000256" key="6">
    <source>
        <dbReference type="ARBA" id="ARBA00023033"/>
    </source>
</evidence>
<dbReference type="InterPro" id="IPR001128">
    <property type="entry name" value="Cyt_P450"/>
</dbReference>
<dbReference type="InterPro" id="IPR050196">
    <property type="entry name" value="Cytochrome_P450_Monoox"/>
</dbReference>
<dbReference type="PANTHER" id="PTHR24291:SF50">
    <property type="entry name" value="BIFUNCTIONAL ALBAFLAVENONE MONOOXYGENASE_TERPENE SYNTHASE"/>
    <property type="match status" value="1"/>
</dbReference>
<dbReference type="InterPro" id="IPR036396">
    <property type="entry name" value="Cyt_P450_sf"/>
</dbReference>
<reference evidence="9" key="1">
    <citation type="submission" date="2022-10" db="EMBL/GenBank/DDBJ databases">
        <title>Tapping the CABI collections for fungal endophytes: first genome assemblies for Collariella, Neodidymelliopsis, Ascochyta clinopodiicola, Didymella pomorum, Didymosphaeria variabile, Neocosmospora piperis and Neocucurbitaria cava.</title>
        <authorList>
            <person name="Hill R."/>
        </authorList>
    </citation>
    <scope>NUCLEOTIDE SEQUENCE</scope>
    <source>
        <strain evidence="9">IMI 356815</strain>
    </source>
</reference>
<name>A0A9W8XA54_9PLEO</name>
<evidence type="ECO:0000256" key="8">
    <source>
        <dbReference type="SAM" id="MobiDB-lite"/>
    </source>
</evidence>
<keyword evidence="3 7" id="KW-0479">Metal-binding</keyword>
<keyword evidence="4" id="KW-0560">Oxidoreductase</keyword>
<evidence type="ECO:0000256" key="2">
    <source>
        <dbReference type="ARBA" id="ARBA00022617"/>
    </source>
</evidence>
<dbReference type="GO" id="GO:0005506">
    <property type="term" value="F:iron ion binding"/>
    <property type="evidence" value="ECO:0007669"/>
    <property type="project" value="InterPro"/>
</dbReference>
<gene>
    <name evidence="9" type="ORF">N0V89_012554</name>
</gene>
<evidence type="ECO:0000256" key="1">
    <source>
        <dbReference type="ARBA" id="ARBA00010617"/>
    </source>
</evidence>
<evidence type="ECO:0008006" key="11">
    <source>
        <dbReference type="Google" id="ProtNLM"/>
    </source>
</evidence>
<comment type="cofactor">
    <cofactor evidence="7">
        <name>heme</name>
        <dbReference type="ChEBI" id="CHEBI:30413"/>
    </cofactor>
</comment>
<dbReference type="GO" id="GO:0004497">
    <property type="term" value="F:monooxygenase activity"/>
    <property type="evidence" value="ECO:0007669"/>
    <property type="project" value="UniProtKB-KW"/>
</dbReference>
<dbReference type="Proteomes" id="UP001140513">
    <property type="component" value="Unassembled WGS sequence"/>
</dbReference>
<keyword evidence="5 7" id="KW-0408">Iron</keyword>
<evidence type="ECO:0000313" key="9">
    <source>
        <dbReference type="EMBL" id="KAJ4344810.1"/>
    </source>
</evidence>
<dbReference type="SUPFAM" id="SSF48264">
    <property type="entry name" value="Cytochrome P450"/>
    <property type="match status" value="1"/>
</dbReference>
<dbReference type="CDD" id="cd11051">
    <property type="entry name" value="CYP59-like"/>
    <property type="match status" value="1"/>
</dbReference>
<protein>
    <recommendedName>
        <fullName evidence="11">Cytochrome P450</fullName>
    </recommendedName>
</protein>